<evidence type="ECO:0008006" key="13">
    <source>
        <dbReference type="Google" id="ProtNLM"/>
    </source>
</evidence>
<evidence type="ECO:0000256" key="1">
    <source>
        <dbReference type="ARBA" id="ARBA00004141"/>
    </source>
</evidence>
<dbReference type="GO" id="GO:0006506">
    <property type="term" value="P:GPI anchor biosynthetic process"/>
    <property type="evidence" value="ECO:0007669"/>
    <property type="project" value="TreeGrafter"/>
</dbReference>
<evidence type="ECO:0000256" key="6">
    <source>
        <dbReference type="ARBA" id="ARBA00022989"/>
    </source>
</evidence>
<dbReference type="CDD" id="cd06442">
    <property type="entry name" value="DPM1_like"/>
    <property type="match status" value="1"/>
</dbReference>
<feature type="domain" description="GtrA/DPMS transmembrane" evidence="10">
    <location>
        <begin position="238"/>
        <end position="358"/>
    </location>
</feature>
<reference evidence="12" key="2">
    <citation type="submission" date="2015-03" db="EMBL/GenBank/DDBJ databases">
        <title>Genome sequence of Paenibacillus beijingensis strain DSM 24997T.</title>
        <authorList>
            <person name="Kwak Y."/>
            <person name="Shin J.-H."/>
        </authorList>
    </citation>
    <scope>NUCLEOTIDE SEQUENCE [LARGE SCALE GENOMIC DNA]</scope>
    <source>
        <strain evidence="12">DSM 24997</strain>
    </source>
</reference>
<dbReference type="Pfam" id="PF00535">
    <property type="entry name" value="Glycos_transf_2"/>
    <property type="match status" value="1"/>
</dbReference>
<dbReference type="InterPro" id="IPR007267">
    <property type="entry name" value="GtrA_DPMS_TM"/>
</dbReference>
<dbReference type="EMBL" id="CP011058">
    <property type="protein sequence ID" value="AJY73964.1"/>
    <property type="molecule type" value="Genomic_DNA"/>
</dbReference>
<comment type="similarity">
    <text evidence="2">Belongs to the glycosyltransferase 2 family.</text>
</comment>
<dbReference type="InterPro" id="IPR029044">
    <property type="entry name" value="Nucleotide-diphossugar_trans"/>
</dbReference>
<feature type="transmembrane region" description="Helical" evidence="8">
    <location>
        <begin position="263"/>
        <end position="284"/>
    </location>
</feature>
<gene>
    <name evidence="11" type="ORF">VN24_04215</name>
</gene>
<evidence type="ECO:0000259" key="10">
    <source>
        <dbReference type="Pfam" id="PF04138"/>
    </source>
</evidence>
<evidence type="ECO:0000313" key="12">
    <source>
        <dbReference type="Proteomes" id="UP000032633"/>
    </source>
</evidence>
<keyword evidence="5 8" id="KW-0812">Transmembrane</keyword>
<feature type="transmembrane region" description="Helical" evidence="8">
    <location>
        <begin position="305"/>
        <end position="330"/>
    </location>
</feature>
<evidence type="ECO:0000256" key="2">
    <source>
        <dbReference type="ARBA" id="ARBA00006739"/>
    </source>
</evidence>
<dbReference type="InterPro" id="IPR039528">
    <property type="entry name" value="DPM1-like"/>
</dbReference>
<dbReference type="PATRIC" id="fig|1126833.4.peg.924"/>
<dbReference type="OrthoDB" id="9810303at2"/>
<evidence type="ECO:0000259" key="9">
    <source>
        <dbReference type="Pfam" id="PF00535"/>
    </source>
</evidence>
<dbReference type="KEGG" id="pbj:VN24_04215"/>
<accession>A0A0D5NEZ9</accession>
<dbReference type="Pfam" id="PF04138">
    <property type="entry name" value="GtrA_DPMS_TM"/>
    <property type="match status" value="1"/>
</dbReference>
<dbReference type="SUPFAM" id="SSF53448">
    <property type="entry name" value="Nucleotide-diphospho-sugar transferases"/>
    <property type="match status" value="1"/>
</dbReference>
<comment type="subcellular location">
    <subcellularLocation>
        <location evidence="1">Membrane</location>
        <topology evidence="1">Multi-pass membrane protein</topology>
    </subcellularLocation>
</comment>
<feature type="transmembrane region" description="Helical" evidence="8">
    <location>
        <begin position="336"/>
        <end position="352"/>
    </location>
</feature>
<dbReference type="STRING" id="1126833.VN24_04215"/>
<keyword evidence="6 8" id="KW-1133">Transmembrane helix</keyword>
<dbReference type="GO" id="GO:0016020">
    <property type="term" value="C:membrane"/>
    <property type="evidence" value="ECO:0007669"/>
    <property type="project" value="UniProtKB-SubCell"/>
</dbReference>
<dbReference type="PANTHER" id="PTHR43398:SF1">
    <property type="entry name" value="DOLICHOL-PHOSPHATE MANNOSYLTRANSFERASE SUBUNIT 1"/>
    <property type="match status" value="1"/>
</dbReference>
<evidence type="ECO:0000256" key="7">
    <source>
        <dbReference type="ARBA" id="ARBA00023136"/>
    </source>
</evidence>
<keyword evidence="7 8" id="KW-0472">Membrane</keyword>
<feature type="domain" description="Glycosyltransferase 2-like" evidence="9">
    <location>
        <begin position="4"/>
        <end position="170"/>
    </location>
</feature>
<organism evidence="11 12">
    <name type="scientific">Paenibacillus beijingensis</name>
    <dbReference type="NCBI Taxonomy" id="1126833"/>
    <lineage>
        <taxon>Bacteria</taxon>
        <taxon>Bacillati</taxon>
        <taxon>Bacillota</taxon>
        <taxon>Bacilli</taxon>
        <taxon>Bacillales</taxon>
        <taxon>Paenibacillaceae</taxon>
        <taxon>Paenibacillus</taxon>
    </lineage>
</organism>
<dbReference type="GO" id="GO:0006488">
    <property type="term" value="P:dolichol-linked oligosaccharide biosynthetic process"/>
    <property type="evidence" value="ECO:0007669"/>
    <property type="project" value="TreeGrafter"/>
</dbReference>
<dbReference type="PANTHER" id="PTHR43398">
    <property type="entry name" value="DOLICHOL-PHOSPHATE MANNOSYLTRANSFERASE SUBUNIT 1"/>
    <property type="match status" value="1"/>
</dbReference>
<dbReference type="GO" id="GO:0000271">
    <property type="term" value="P:polysaccharide biosynthetic process"/>
    <property type="evidence" value="ECO:0007669"/>
    <property type="project" value="InterPro"/>
</dbReference>
<reference evidence="11 12" key="1">
    <citation type="journal article" date="2015" name="J. Biotechnol.">
        <title>Complete genome sequence of Paenibacillus beijingensis 7188(T) (=DSM 24997(T)), a novel rhizobacterium from jujube garden soil.</title>
        <authorList>
            <person name="Kwak Y."/>
            <person name="Shin J.H."/>
        </authorList>
    </citation>
    <scope>NUCLEOTIDE SEQUENCE [LARGE SCALE GENOMIC DNA]</scope>
    <source>
        <strain evidence="11 12">DSM 24997</strain>
    </source>
</reference>
<evidence type="ECO:0000256" key="8">
    <source>
        <dbReference type="SAM" id="Phobius"/>
    </source>
</evidence>
<feature type="transmembrane region" description="Helical" evidence="8">
    <location>
        <begin position="236"/>
        <end position="257"/>
    </location>
</feature>
<name>A0A0D5NEZ9_9BACL</name>
<sequence>MEISVVIPTFNEGRNVNILAERLTSVLSPLGRMFEIIFVDDSMDDTPNYLQKLTAGNPSVRYIHRTERRGLATAVLDGVDAAVGEIVVVMDADLQHPPEVIPDMIRTIEQGCQMVIPSRFIPGGNDGGLNPYRKVVSWGARMIARAALRRIRQISDPTSGFFAVRKAAIEGIRFEPLGWKIMLEFIVRADIRSIAEIPYRFQARDLGSSKMNMGEHLRYLVHVGKLVAASDEDSRFVKFGLIGLCGVVVNTTLYWTLLKSGLAVFWAFLAASFISMLFNFVLNNRYTWQSRHGSGSSILNWAGRLLKYSVVTSGSILLSSGLVSALVHFFHAHSLFSGWIGIAFGIVWNFVLNDKWTFSRKRAARPALVESAKAEPRRMEL</sequence>
<evidence type="ECO:0000256" key="3">
    <source>
        <dbReference type="ARBA" id="ARBA00022676"/>
    </source>
</evidence>
<keyword evidence="12" id="KW-1185">Reference proteome</keyword>
<keyword evidence="4" id="KW-0808">Transferase</keyword>
<dbReference type="RefSeq" id="WP_045669400.1">
    <property type="nucleotide sequence ID" value="NZ_CP011058.1"/>
</dbReference>
<dbReference type="GO" id="GO:0004582">
    <property type="term" value="F:dolichyl-phosphate beta-D-mannosyltransferase activity"/>
    <property type="evidence" value="ECO:0007669"/>
    <property type="project" value="InterPro"/>
</dbReference>
<dbReference type="GO" id="GO:0035269">
    <property type="term" value="P:protein O-linked glycosylation via mannose"/>
    <property type="evidence" value="ECO:0007669"/>
    <property type="project" value="TreeGrafter"/>
</dbReference>
<evidence type="ECO:0000256" key="4">
    <source>
        <dbReference type="ARBA" id="ARBA00022679"/>
    </source>
</evidence>
<protein>
    <recommendedName>
        <fullName evidence="13">Glycosyl transferase family 2</fullName>
    </recommendedName>
</protein>
<dbReference type="Proteomes" id="UP000032633">
    <property type="component" value="Chromosome"/>
</dbReference>
<evidence type="ECO:0000256" key="5">
    <source>
        <dbReference type="ARBA" id="ARBA00022692"/>
    </source>
</evidence>
<dbReference type="InterPro" id="IPR001173">
    <property type="entry name" value="Glyco_trans_2-like"/>
</dbReference>
<proteinExistence type="inferred from homology"/>
<evidence type="ECO:0000313" key="11">
    <source>
        <dbReference type="EMBL" id="AJY73964.1"/>
    </source>
</evidence>
<dbReference type="HOGENOM" id="CLU_039727_0_0_9"/>
<keyword evidence="3" id="KW-0328">Glycosyltransferase</keyword>
<dbReference type="Gene3D" id="3.90.550.10">
    <property type="entry name" value="Spore Coat Polysaccharide Biosynthesis Protein SpsA, Chain A"/>
    <property type="match status" value="1"/>
</dbReference>
<dbReference type="AlphaFoldDB" id="A0A0D5NEZ9"/>